<accession>A0AA38P7D9</accession>
<gene>
    <name evidence="3" type="ORF">F5878DRAFT_203654</name>
</gene>
<dbReference type="AlphaFoldDB" id="A0AA38P7D9"/>
<organism evidence="3 4">
    <name type="scientific">Lentinula raphanica</name>
    <dbReference type="NCBI Taxonomy" id="153919"/>
    <lineage>
        <taxon>Eukaryota</taxon>
        <taxon>Fungi</taxon>
        <taxon>Dikarya</taxon>
        <taxon>Basidiomycota</taxon>
        <taxon>Agaricomycotina</taxon>
        <taxon>Agaricomycetes</taxon>
        <taxon>Agaricomycetidae</taxon>
        <taxon>Agaricales</taxon>
        <taxon>Marasmiineae</taxon>
        <taxon>Omphalotaceae</taxon>
        <taxon>Lentinula</taxon>
    </lineage>
</organism>
<evidence type="ECO:0000256" key="2">
    <source>
        <dbReference type="SAM" id="SignalP"/>
    </source>
</evidence>
<proteinExistence type="predicted"/>
<dbReference type="Proteomes" id="UP001163846">
    <property type="component" value="Unassembled WGS sequence"/>
</dbReference>
<protein>
    <submittedName>
        <fullName evidence="3">Uncharacterized protein</fullName>
    </submittedName>
</protein>
<comment type="caution">
    <text evidence="3">The sequence shown here is derived from an EMBL/GenBank/DDBJ whole genome shotgun (WGS) entry which is preliminary data.</text>
</comment>
<feature type="compositionally biased region" description="Low complexity" evidence="1">
    <location>
        <begin position="99"/>
        <end position="110"/>
    </location>
</feature>
<evidence type="ECO:0000313" key="4">
    <source>
        <dbReference type="Proteomes" id="UP001163846"/>
    </source>
</evidence>
<feature type="chain" id="PRO_5041420154" evidence="2">
    <location>
        <begin position="23"/>
        <end position="310"/>
    </location>
</feature>
<evidence type="ECO:0000313" key="3">
    <source>
        <dbReference type="EMBL" id="KAJ3837679.1"/>
    </source>
</evidence>
<keyword evidence="2" id="KW-0732">Signal</keyword>
<sequence length="310" mass="35093">MRSQIIYTFYVTVALLASAVKAKTHLGGDYKLLRAGIIAPRKSQVPEVEDWVKLDAGHAERLSATHSTCIGADVCFFYTKIESKEHVITVTPRLQGHVTTSPSSSASKPTQFERRAPVSNSSPRPKRSQARKPDPEYYEELKLRGRFKFSKSGRNFHLEFVKDIEKLRKWSQDHLKRDFDDDKSVSLVALHYFSSQRLFRENFEESKALETLDVLKAEADDPEYITRYYNRVRLQGYRDSHHSRQQKKWYRAKQTQPSAGPAFTTGGESSKSGASSNPSGFPPDNQDRGHSLSVDSAAEILQGTGRPTHT</sequence>
<feature type="compositionally biased region" description="Low complexity" evidence="1">
    <location>
        <begin position="266"/>
        <end position="279"/>
    </location>
</feature>
<feature type="signal peptide" evidence="2">
    <location>
        <begin position="1"/>
        <end position="22"/>
    </location>
</feature>
<feature type="region of interest" description="Disordered" evidence="1">
    <location>
        <begin position="96"/>
        <end position="135"/>
    </location>
</feature>
<reference evidence="3" key="1">
    <citation type="submission" date="2022-08" db="EMBL/GenBank/DDBJ databases">
        <authorList>
            <consortium name="DOE Joint Genome Institute"/>
            <person name="Min B."/>
            <person name="Riley R."/>
            <person name="Sierra-Patev S."/>
            <person name="Naranjo-Ortiz M."/>
            <person name="Looney B."/>
            <person name="Konkel Z."/>
            <person name="Slot J.C."/>
            <person name="Sakamoto Y."/>
            <person name="Steenwyk J.L."/>
            <person name="Rokas A."/>
            <person name="Carro J."/>
            <person name="Camarero S."/>
            <person name="Ferreira P."/>
            <person name="Molpeceres G."/>
            <person name="Ruiz-Duenas F.J."/>
            <person name="Serrano A."/>
            <person name="Henrissat B."/>
            <person name="Drula E."/>
            <person name="Hughes K.W."/>
            <person name="Mata J.L."/>
            <person name="Ishikawa N.K."/>
            <person name="Vargas-Isla R."/>
            <person name="Ushijima S."/>
            <person name="Smith C.A."/>
            <person name="Ahrendt S."/>
            <person name="Andreopoulos W."/>
            <person name="He G."/>
            <person name="Labutti K."/>
            <person name="Lipzen A."/>
            <person name="Ng V."/>
            <person name="Sandor L."/>
            <person name="Barry K."/>
            <person name="Martinez A.T."/>
            <person name="Xiao Y."/>
            <person name="Gibbons J.G."/>
            <person name="Terashima K."/>
            <person name="Hibbett D.S."/>
            <person name="Grigoriev I.V."/>
        </authorList>
    </citation>
    <scope>NUCLEOTIDE SEQUENCE</scope>
    <source>
        <strain evidence="3">TFB9207</strain>
    </source>
</reference>
<dbReference type="EMBL" id="MU806229">
    <property type="protein sequence ID" value="KAJ3837679.1"/>
    <property type="molecule type" value="Genomic_DNA"/>
</dbReference>
<keyword evidence="4" id="KW-1185">Reference proteome</keyword>
<name>A0AA38P7D9_9AGAR</name>
<feature type="region of interest" description="Disordered" evidence="1">
    <location>
        <begin position="238"/>
        <end position="310"/>
    </location>
</feature>
<evidence type="ECO:0000256" key="1">
    <source>
        <dbReference type="SAM" id="MobiDB-lite"/>
    </source>
</evidence>